<name>A0A559KWG7_FUSOC</name>
<dbReference type="Proteomes" id="UP000320707">
    <property type="component" value="Unassembled WGS sequence"/>
</dbReference>
<comment type="caution">
    <text evidence="2">The sequence shown here is derived from an EMBL/GenBank/DDBJ whole genome shotgun (WGS) entry which is preliminary data.</text>
</comment>
<feature type="region of interest" description="Disordered" evidence="1">
    <location>
        <begin position="93"/>
        <end position="155"/>
    </location>
</feature>
<gene>
    <name evidence="2" type="ORF">Focb16_v016175</name>
</gene>
<proteinExistence type="predicted"/>
<accession>A0A559KWG7</accession>
<feature type="region of interest" description="Disordered" evidence="1">
    <location>
        <begin position="171"/>
        <end position="195"/>
    </location>
</feature>
<evidence type="ECO:0000256" key="1">
    <source>
        <dbReference type="SAM" id="MobiDB-lite"/>
    </source>
</evidence>
<feature type="compositionally biased region" description="Polar residues" evidence="1">
    <location>
        <begin position="214"/>
        <end position="227"/>
    </location>
</feature>
<dbReference type="AlphaFoldDB" id="A0A559KWG7"/>
<protein>
    <submittedName>
        <fullName evidence="2">Uncharacterized protein</fullName>
    </submittedName>
</protein>
<reference evidence="2 3" key="1">
    <citation type="journal article" date="2019" name="Microbiol. Resour. Announc.">
        <title>High-quality draft genome sequence of Fusarium oxysporum f. sp. cubense strain 160527, a causal agent of Panama disease.</title>
        <authorList>
            <person name="Asai S."/>
            <person name="Ayukawa Y."/>
            <person name="Gan P."/>
            <person name="Masuda S."/>
            <person name="Komatsu K."/>
            <person name="Shirasu K."/>
            <person name="Arie T."/>
        </authorList>
    </citation>
    <scope>NUCLEOTIDE SEQUENCE [LARGE SCALE GENOMIC DNA]</scope>
    <source>
        <strain evidence="2 3">160527</strain>
    </source>
</reference>
<dbReference type="EMBL" id="SRMI01000008">
    <property type="protein sequence ID" value="TVY64523.1"/>
    <property type="molecule type" value="Genomic_DNA"/>
</dbReference>
<sequence length="316" mass="34746">MFHHNPHTNSPRLEFEYYEFRSEEVYRAWLVVSKDGRLRDYLSPSEAVTLYIYLVPNWWWSNWIHDYDEKFIEDTNIAWAYIEGVSLGVGSAALSGGDQSSVTKTESQEEALQGSGNQPDGALTLYGDPFQGTRKAPHQKHPPVSGGDLEETLRGFQGGPRQWALDALFSGAPRGSENNQTPGTQGAPFTGALGDMRESPRQALDALFSGAPRGSNSSRKPGTQDVPTTGALDAVQVSQHWALDALFTGGAREILDESVQDGVLTGVPEGSDYDQMREDQDVPRIVPPVAVSDISASSERDIRRIRRETAVLPRVD</sequence>
<organism evidence="2 3">
    <name type="scientific">Fusarium oxysporum f. sp. cubense</name>
    <dbReference type="NCBI Taxonomy" id="61366"/>
    <lineage>
        <taxon>Eukaryota</taxon>
        <taxon>Fungi</taxon>
        <taxon>Dikarya</taxon>
        <taxon>Ascomycota</taxon>
        <taxon>Pezizomycotina</taxon>
        <taxon>Sordariomycetes</taxon>
        <taxon>Hypocreomycetidae</taxon>
        <taxon>Hypocreales</taxon>
        <taxon>Nectriaceae</taxon>
        <taxon>Fusarium</taxon>
        <taxon>Fusarium oxysporum species complex</taxon>
    </lineage>
</organism>
<evidence type="ECO:0000313" key="3">
    <source>
        <dbReference type="Proteomes" id="UP000320707"/>
    </source>
</evidence>
<evidence type="ECO:0000313" key="2">
    <source>
        <dbReference type="EMBL" id="TVY64523.1"/>
    </source>
</evidence>
<feature type="region of interest" description="Disordered" evidence="1">
    <location>
        <begin position="207"/>
        <end position="228"/>
    </location>
</feature>